<evidence type="ECO:0000256" key="2">
    <source>
        <dbReference type="ARBA" id="ARBA00013064"/>
    </source>
</evidence>
<feature type="domain" description="Phosphotyrosine protein phosphatase I" evidence="6">
    <location>
        <begin position="2"/>
        <end position="147"/>
    </location>
</feature>
<dbReference type="Gene3D" id="3.40.50.2300">
    <property type="match status" value="1"/>
</dbReference>
<evidence type="ECO:0000259" key="6">
    <source>
        <dbReference type="SMART" id="SM00226"/>
    </source>
</evidence>
<dbReference type="Pfam" id="PF01451">
    <property type="entry name" value="LMWPc"/>
    <property type="match status" value="1"/>
</dbReference>
<dbReference type="Proteomes" id="UP000782705">
    <property type="component" value="Unassembled WGS sequence"/>
</dbReference>
<dbReference type="PANTHER" id="PTHR11717:SF7">
    <property type="entry name" value="LOW MOLECULAR WEIGHT PHOSPHOTYROSINE PROTEIN PHOSPHATASE"/>
    <property type="match status" value="1"/>
</dbReference>
<dbReference type="EMBL" id="MAEL01000054">
    <property type="protein sequence ID" value="KAF1302219.1"/>
    <property type="molecule type" value="Genomic_DNA"/>
</dbReference>
<evidence type="ECO:0000256" key="5">
    <source>
        <dbReference type="ARBA" id="ARBA00051722"/>
    </source>
</evidence>
<dbReference type="SMART" id="SM00226">
    <property type="entry name" value="LMWPc"/>
    <property type="match status" value="1"/>
</dbReference>
<organism evidence="7 8">
    <name type="scientific">Candidatus Enterococcus willemsii</name>
    <dbReference type="NCBI Taxonomy" id="1857215"/>
    <lineage>
        <taxon>Bacteria</taxon>
        <taxon>Bacillati</taxon>
        <taxon>Bacillota</taxon>
        <taxon>Bacilli</taxon>
        <taxon>Lactobacillales</taxon>
        <taxon>Enterococcaceae</taxon>
        <taxon>Enterococcus</taxon>
    </lineage>
</organism>
<evidence type="ECO:0000256" key="1">
    <source>
        <dbReference type="ARBA" id="ARBA00011063"/>
    </source>
</evidence>
<proteinExistence type="inferred from homology"/>
<comment type="similarity">
    <text evidence="1">Belongs to the low molecular weight phosphotyrosine protein phosphatase family.</text>
</comment>
<dbReference type="InterPro" id="IPR036196">
    <property type="entry name" value="Ptyr_pPase_sf"/>
</dbReference>
<dbReference type="EC" id="3.1.3.48" evidence="2"/>
<dbReference type="RefSeq" id="WP_161902884.1">
    <property type="nucleotide sequence ID" value="NZ_MAEL01000054.1"/>
</dbReference>
<evidence type="ECO:0000313" key="7">
    <source>
        <dbReference type="EMBL" id="KAF1302219.1"/>
    </source>
</evidence>
<evidence type="ECO:0000313" key="8">
    <source>
        <dbReference type="Proteomes" id="UP000782705"/>
    </source>
</evidence>
<gene>
    <name evidence="7" type="ORF">BAU17_00610</name>
</gene>
<dbReference type="CDD" id="cd16343">
    <property type="entry name" value="LMWPTP"/>
    <property type="match status" value="1"/>
</dbReference>
<sequence>MTKVLFVCLGNICRSPMAEGLMKKYNEEQRLGLVIDSAATSRWEVGNPPYAGTQEILKRENIDFSGMYARQIQPKDFEEFDWIIGMDHQNVKDLMRLAPSGTEEKIHLYMEVVPGKEEQEVPDPWYTDNFEETYQMLSEGLSLWGEKFGSYS</sequence>
<keyword evidence="8" id="KW-1185">Reference proteome</keyword>
<dbReference type="PRINTS" id="PR00719">
    <property type="entry name" value="LMWPTPASE"/>
</dbReference>
<protein>
    <recommendedName>
        <fullName evidence="2">protein-tyrosine-phosphatase</fullName>
        <ecNumber evidence="2">3.1.3.48</ecNumber>
    </recommendedName>
</protein>
<dbReference type="InterPro" id="IPR017867">
    <property type="entry name" value="Tyr_phospatase_low_mol_wt"/>
</dbReference>
<reference evidence="7 8" key="1">
    <citation type="submission" date="2016-06" db="EMBL/GenBank/DDBJ databases">
        <title>Four novel species of enterococci isolated from chicken manure.</title>
        <authorList>
            <person name="Van Tyne D."/>
        </authorList>
    </citation>
    <scope>NUCLEOTIDE SEQUENCE [LARGE SCALE GENOMIC DNA]</scope>
    <source>
        <strain evidence="7 8">CU12B</strain>
    </source>
</reference>
<name>A0ABQ6YXL7_9ENTE</name>
<evidence type="ECO:0000256" key="4">
    <source>
        <dbReference type="ARBA" id="ARBA00022912"/>
    </source>
</evidence>
<evidence type="ECO:0000256" key="3">
    <source>
        <dbReference type="ARBA" id="ARBA00022801"/>
    </source>
</evidence>
<dbReference type="InterPro" id="IPR050438">
    <property type="entry name" value="LMW_PTPase"/>
</dbReference>
<keyword evidence="3" id="KW-0378">Hydrolase</keyword>
<keyword evidence="4" id="KW-0904">Protein phosphatase</keyword>
<accession>A0ABQ6YXL7</accession>
<dbReference type="InterPro" id="IPR023485">
    <property type="entry name" value="Ptyr_pPase"/>
</dbReference>
<dbReference type="SUPFAM" id="SSF52788">
    <property type="entry name" value="Phosphotyrosine protein phosphatases I"/>
    <property type="match status" value="1"/>
</dbReference>
<comment type="caution">
    <text evidence="7">The sequence shown here is derived from an EMBL/GenBank/DDBJ whole genome shotgun (WGS) entry which is preliminary data.</text>
</comment>
<dbReference type="PANTHER" id="PTHR11717">
    <property type="entry name" value="LOW MOLECULAR WEIGHT PROTEIN TYROSINE PHOSPHATASE"/>
    <property type="match status" value="1"/>
</dbReference>
<comment type="catalytic activity">
    <reaction evidence="5">
        <text>O-phospho-L-tyrosyl-[protein] + H2O = L-tyrosyl-[protein] + phosphate</text>
        <dbReference type="Rhea" id="RHEA:10684"/>
        <dbReference type="Rhea" id="RHEA-COMP:10136"/>
        <dbReference type="Rhea" id="RHEA-COMP:20101"/>
        <dbReference type="ChEBI" id="CHEBI:15377"/>
        <dbReference type="ChEBI" id="CHEBI:43474"/>
        <dbReference type="ChEBI" id="CHEBI:46858"/>
        <dbReference type="ChEBI" id="CHEBI:61978"/>
        <dbReference type="EC" id="3.1.3.48"/>
    </reaction>
</comment>